<keyword evidence="1" id="KW-0193">Cuticle</keyword>
<feature type="signal peptide" evidence="2">
    <location>
        <begin position="1"/>
        <end position="18"/>
    </location>
</feature>
<keyword evidence="2" id="KW-0732">Signal</keyword>
<accession>A0A9N9QII2</accession>
<dbReference type="OrthoDB" id="6515429at2759"/>
<sequence length="122" mass="13535">MMCKNLLTLFVCIKLCYAISLNQNSVPTITEYRNEINNDGYFFKYNLDDGQQREERGELITKNGKQILIVSGFYTFIGTDGLEHYTDYTSDENGYTAQTKIMEPSIGIPNAALASLAGGGLG</sequence>
<dbReference type="Pfam" id="PF00379">
    <property type="entry name" value="Chitin_bind_4"/>
    <property type="match status" value="1"/>
</dbReference>
<reference evidence="3" key="1">
    <citation type="submission" date="2022-01" db="EMBL/GenBank/DDBJ databases">
        <authorList>
            <person name="King R."/>
        </authorList>
    </citation>
    <scope>NUCLEOTIDE SEQUENCE</scope>
</reference>
<dbReference type="GO" id="GO:0042302">
    <property type="term" value="F:structural constituent of cuticle"/>
    <property type="evidence" value="ECO:0007669"/>
    <property type="project" value="UniProtKB-UniRule"/>
</dbReference>
<feature type="chain" id="PRO_5040398396" evidence="2">
    <location>
        <begin position="19"/>
        <end position="122"/>
    </location>
</feature>
<protein>
    <submittedName>
        <fullName evidence="3">Uncharacterized protein</fullName>
    </submittedName>
</protein>
<gene>
    <name evidence="3" type="ORF">CEUTPL_LOCUS12341</name>
</gene>
<evidence type="ECO:0000313" key="4">
    <source>
        <dbReference type="Proteomes" id="UP001152799"/>
    </source>
</evidence>
<dbReference type="AlphaFoldDB" id="A0A9N9QII2"/>
<keyword evidence="4" id="KW-1185">Reference proteome</keyword>
<evidence type="ECO:0000256" key="1">
    <source>
        <dbReference type="PROSITE-ProRule" id="PRU00497"/>
    </source>
</evidence>
<evidence type="ECO:0000256" key="2">
    <source>
        <dbReference type="SAM" id="SignalP"/>
    </source>
</evidence>
<dbReference type="PROSITE" id="PS51155">
    <property type="entry name" value="CHIT_BIND_RR_2"/>
    <property type="match status" value="1"/>
</dbReference>
<dbReference type="EMBL" id="OU892283">
    <property type="protein sequence ID" value="CAG9771918.1"/>
    <property type="molecule type" value="Genomic_DNA"/>
</dbReference>
<evidence type="ECO:0000313" key="3">
    <source>
        <dbReference type="EMBL" id="CAG9771918.1"/>
    </source>
</evidence>
<proteinExistence type="predicted"/>
<organism evidence="3 4">
    <name type="scientific">Ceutorhynchus assimilis</name>
    <name type="common">cabbage seed weevil</name>
    <dbReference type="NCBI Taxonomy" id="467358"/>
    <lineage>
        <taxon>Eukaryota</taxon>
        <taxon>Metazoa</taxon>
        <taxon>Ecdysozoa</taxon>
        <taxon>Arthropoda</taxon>
        <taxon>Hexapoda</taxon>
        <taxon>Insecta</taxon>
        <taxon>Pterygota</taxon>
        <taxon>Neoptera</taxon>
        <taxon>Endopterygota</taxon>
        <taxon>Coleoptera</taxon>
        <taxon>Polyphaga</taxon>
        <taxon>Cucujiformia</taxon>
        <taxon>Curculionidae</taxon>
        <taxon>Ceutorhynchinae</taxon>
        <taxon>Ceutorhynchus</taxon>
    </lineage>
</organism>
<dbReference type="InterPro" id="IPR000618">
    <property type="entry name" value="Insect_cuticle"/>
</dbReference>
<name>A0A9N9QII2_9CUCU</name>
<dbReference type="Proteomes" id="UP001152799">
    <property type="component" value="Chromosome 7"/>
</dbReference>